<feature type="compositionally biased region" description="Pro residues" evidence="3">
    <location>
        <begin position="461"/>
        <end position="470"/>
    </location>
</feature>
<dbReference type="Pfam" id="PF04424">
    <property type="entry name" value="MINDY_DUB"/>
    <property type="match status" value="1"/>
</dbReference>
<gene>
    <name evidence="5" type="ORF">CAUJ_LOCUS13065</name>
</gene>
<feature type="domain" description="MINDY deubiquitinase" evidence="4">
    <location>
        <begin position="157"/>
        <end position="396"/>
    </location>
</feature>
<keyword evidence="2" id="KW-0833">Ubl conjugation pathway</keyword>
<keyword evidence="2" id="KW-0788">Thiol protease</keyword>
<keyword evidence="2" id="KW-0378">Hydrolase</keyword>
<dbReference type="Proteomes" id="UP000835052">
    <property type="component" value="Unassembled WGS sequence"/>
</dbReference>
<evidence type="ECO:0000313" key="5">
    <source>
        <dbReference type="EMBL" id="CAD6197156.1"/>
    </source>
</evidence>
<accession>A0A8S1HKH4</accession>
<feature type="compositionally biased region" description="Low complexity" evidence="3">
    <location>
        <begin position="446"/>
        <end position="460"/>
    </location>
</feature>
<dbReference type="GO" id="GO:0036435">
    <property type="term" value="F:K48-linked polyubiquitin modification-dependent protein binding"/>
    <property type="evidence" value="ECO:0007669"/>
    <property type="project" value="UniProtKB-UniRule"/>
</dbReference>
<feature type="compositionally biased region" description="Basic and acidic residues" evidence="3">
    <location>
        <begin position="15"/>
        <end position="65"/>
    </location>
</feature>
<comment type="function">
    <text evidence="2">Hydrolase that can specifically remove 'Lys-48'-linked conjugated ubiquitin from proteins. Has exodeubiquitinase activity and has a preference for long polyubiquitin chains. May play a regulatory role at the level of protein turnover.</text>
</comment>
<reference evidence="5" key="1">
    <citation type="submission" date="2020-10" db="EMBL/GenBank/DDBJ databases">
        <authorList>
            <person name="Kikuchi T."/>
        </authorList>
    </citation>
    <scope>NUCLEOTIDE SEQUENCE</scope>
    <source>
        <strain evidence="5">NKZ352</strain>
    </source>
</reference>
<sequence>MYLLKGSIKVAKMSESGRDPQQGDDKQKQEEKYEGEMETTKGDEAIFEAHEEPAVETSEKARQEAGDPSSDVTPGNAFATDVVHADSSPVYTEDVQRVQVGSSNKHEGDNSKADKETREDRLGAGNETKSEEVERLCAQKGPYVPSVEELQTTAGNTYKAKCIRFGPITYRIVMQNKNGPCPLIAIVNSLVLRGDVTIPDHPVVVNEELVQLVAERLLRPAESQNQQDFERNLEDVIRLLPSLNQGLDVNVGFSNVTDFEFTSALALFDLLNITLYHAWVADPQMKIIYDLVKPLKYNQLVMEICNEKNEDRELLREFLEAYQSQLTFNGLTELIDRMKDGEIAVFFRNNHFYTCLKRRDELFTLVTDEGFAEEPNIVWESLSSVDGDSFFVNPDFHTYVPPVASASETPSDAQTDSRGTSPNSVEVLSKDFLLALQLQNEEEEQASNLPEPTNRGGSTPSPSPPNPPMPRSKSQSKCIVM</sequence>
<organism evidence="5 6">
    <name type="scientific">Caenorhabditis auriculariae</name>
    <dbReference type="NCBI Taxonomy" id="2777116"/>
    <lineage>
        <taxon>Eukaryota</taxon>
        <taxon>Metazoa</taxon>
        <taxon>Ecdysozoa</taxon>
        <taxon>Nematoda</taxon>
        <taxon>Chromadorea</taxon>
        <taxon>Rhabditida</taxon>
        <taxon>Rhabditina</taxon>
        <taxon>Rhabditomorpha</taxon>
        <taxon>Rhabditoidea</taxon>
        <taxon>Rhabditidae</taxon>
        <taxon>Peloderinae</taxon>
        <taxon>Caenorhabditis</taxon>
    </lineage>
</organism>
<dbReference type="GO" id="GO:0071108">
    <property type="term" value="P:protein K48-linked deubiquitination"/>
    <property type="evidence" value="ECO:0007669"/>
    <property type="project" value="TreeGrafter"/>
</dbReference>
<keyword evidence="2" id="KW-0645">Protease</keyword>
<evidence type="ECO:0000256" key="3">
    <source>
        <dbReference type="SAM" id="MobiDB-lite"/>
    </source>
</evidence>
<feature type="region of interest" description="Disordered" evidence="3">
    <location>
        <begin position="439"/>
        <end position="481"/>
    </location>
</feature>
<dbReference type="GO" id="GO:0071944">
    <property type="term" value="C:cell periphery"/>
    <property type="evidence" value="ECO:0007669"/>
    <property type="project" value="TreeGrafter"/>
</dbReference>
<evidence type="ECO:0000256" key="2">
    <source>
        <dbReference type="RuleBase" id="RU367139"/>
    </source>
</evidence>
<dbReference type="EC" id="3.4.19.12" evidence="2"/>
<comment type="catalytic activity">
    <reaction evidence="2">
        <text>Thiol-dependent hydrolysis of ester, thioester, amide, peptide and isopeptide bonds formed by the C-terminal Gly of ubiquitin (a 76-residue protein attached to proteins as an intracellular targeting signal).</text>
        <dbReference type="EC" id="3.4.19.12"/>
    </reaction>
</comment>
<name>A0A8S1HKH4_9PELO</name>
<comment type="caution">
    <text evidence="5">The sequence shown here is derived from an EMBL/GenBank/DDBJ whole genome shotgun (WGS) entry which is preliminary data.</text>
</comment>
<dbReference type="GO" id="GO:0005829">
    <property type="term" value="C:cytosol"/>
    <property type="evidence" value="ECO:0007669"/>
    <property type="project" value="TreeGrafter"/>
</dbReference>
<dbReference type="PANTHER" id="PTHR18063:SF6">
    <property type="entry name" value="UBIQUITIN CARBOXYL-TERMINAL HYDROLASE"/>
    <property type="match status" value="1"/>
</dbReference>
<evidence type="ECO:0000313" key="6">
    <source>
        <dbReference type="Proteomes" id="UP000835052"/>
    </source>
</evidence>
<feature type="compositionally biased region" description="Polar residues" evidence="3">
    <location>
        <begin position="406"/>
        <end position="424"/>
    </location>
</feature>
<protein>
    <recommendedName>
        <fullName evidence="2">Ubiquitin carboxyl-terminal hydrolase</fullName>
        <ecNumber evidence="2">3.4.19.12</ecNumber>
    </recommendedName>
</protein>
<dbReference type="GO" id="GO:0006508">
    <property type="term" value="P:proteolysis"/>
    <property type="evidence" value="ECO:0007669"/>
    <property type="project" value="UniProtKB-KW"/>
</dbReference>
<proteinExistence type="inferred from homology"/>
<feature type="region of interest" description="Disordered" evidence="3">
    <location>
        <begin position="402"/>
        <end position="424"/>
    </location>
</feature>
<keyword evidence="6" id="KW-1185">Reference proteome</keyword>
<dbReference type="AlphaFoldDB" id="A0A8S1HKH4"/>
<dbReference type="GO" id="GO:0140934">
    <property type="term" value="F:histone deubiquitinase activity"/>
    <property type="evidence" value="ECO:0007669"/>
    <property type="project" value="UniProtKB-UniRule"/>
</dbReference>
<dbReference type="EMBL" id="CAJGYM010000086">
    <property type="protein sequence ID" value="CAD6197156.1"/>
    <property type="molecule type" value="Genomic_DNA"/>
</dbReference>
<evidence type="ECO:0000256" key="1">
    <source>
        <dbReference type="ARBA" id="ARBA00006616"/>
    </source>
</evidence>
<dbReference type="GO" id="GO:0004843">
    <property type="term" value="F:cysteine-type deubiquitinase activity"/>
    <property type="evidence" value="ECO:0007669"/>
    <property type="project" value="UniProtKB-UniRule"/>
</dbReference>
<dbReference type="InterPro" id="IPR007518">
    <property type="entry name" value="MINDY"/>
</dbReference>
<dbReference type="OrthoDB" id="10261212at2759"/>
<dbReference type="PANTHER" id="PTHR18063">
    <property type="entry name" value="NF-E2 INDUCIBLE PROTEIN"/>
    <property type="match status" value="1"/>
</dbReference>
<dbReference type="InterPro" id="IPR033979">
    <property type="entry name" value="MINDY_domain"/>
</dbReference>
<feature type="region of interest" description="Disordered" evidence="3">
    <location>
        <begin position="1"/>
        <end position="133"/>
    </location>
</feature>
<dbReference type="GO" id="GO:1990380">
    <property type="term" value="F:K48-linked deubiquitinase activity"/>
    <property type="evidence" value="ECO:0007669"/>
    <property type="project" value="UniProtKB-UniRule"/>
</dbReference>
<dbReference type="GO" id="GO:0016807">
    <property type="term" value="F:cysteine-type carboxypeptidase activity"/>
    <property type="evidence" value="ECO:0007669"/>
    <property type="project" value="TreeGrafter"/>
</dbReference>
<evidence type="ECO:0000259" key="4">
    <source>
        <dbReference type="Pfam" id="PF04424"/>
    </source>
</evidence>
<feature type="compositionally biased region" description="Basic and acidic residues" evidence="3">
    <location>
        <begin position="104"/>
        <end position="133"/>
    </location>
</feature>
<comment type="similarity">
    <text evidence="1 2">Belongs to the MINDY deubiquitinase family. FAM63 subfamily.</text>
</comment>